<keyword evidence="5" id="KW-0653">Protein transport</keyword>
<dbReference type="InterPro" id="IPR002033">
    <property type="entry name" value="TatC"/>
</dbReference>
<evidence type="ECO:0000256" key="4">
    <source>
        <dbReference type="ARBA" id="ARBA00023136"/>
    </source>
</evidence>
<dbReference type="NCBIfam" id="TIGR00945">
    <property type="entry name" value="tatC"/>
    <property type="match status" value="1"/>
</dbReference>
<gene>
    <name evidence="5 6" type="primary">tatC</name>
    <name evidence="6" type="ORF">CSB45_02180</name>
</gene>
<evidence type="ECO:0000313" key="6">
    <source>
        <dbReference type="EMBL" id="PID58828.1"/>
    </source>
</evidence>
<feature type="transmembrane region" description="Helical" evidence="5">
    <location>
        <begin position="196"/>
        <end position="213"/>
    </location>
</feature>
<evidence type="ECO:0000256" key="5">
    <source>
        <dbReference type="HAMAP-Rule" id="MF_00902"/>
    </source>
</evidence>
<dbReference type="GO" id="GO:0043953">
    <property type="term" value="P:protein transport by the Tat complex"/>
    <property type="evidence" value="ECO:0007669"/>
    <property type="project" value="UniProtKB-UniRule"/>
</dbReference>
<accession>A0A2G6EAP7</accession>
<evidence type="ECO:0000313" key="7">
    <source>
        <dbReference type="Proteomes" id="UP000229740"/>
    </source>
</evidence>
<comment type="subunit">
    <text evidence="5">Forms a complex with TatA.</text>
</comment>
<comment type="function">
    <text evidence="5">Part of the twin-arginine translocation (Tat) system that transports large folded proteins containing a characteristic twin-arginine motif in their signal peptide across membranes.</text>
</comment>
<reference evidence="6 7" key="1">
    <citation type="submission" date="2017-10" db="EMBL/GenBank/DDBJ databases">
        <title>Novel microbial diversity and functional potential in the marine mammal oral microbiome.</title>
        <authorList>
            <person name="Dudek N.K."/>
            <person name="Sun C.L."/>
            <person name="Burstein D."/>
            <person name="Kantor R.S."/>
            <person name="Aliaga Goltsman D.S."/>
            <person name="Bik E.M."/>
            <person name="Thomas B.C."/>
            <person name="Banfield J.F."/>
            <person name="Relman D.A."/>
        </authorList>
    </citation>
    <scope>NUCLEOTIDE SEQUENCE [LARGE SCALE GENOMIC DNA]</scope>
    <source>
        <strain evidence="6">DOLZORAL124_49_17</strain>
    </source>
</reference>
<feature type="transmembrane region" description="Helical" evidence="5">
    <location>
        <begin position="137"/>
        <end position="157"/>
    </location>
</feature>
<feature type="transmembrane region" description="Helical" evidence="5">
    <location>
        <begin position="163"/>
        <end position="184"/>
    </location>
</feature>
<dbReference type="GO" id="GO:0033281">
    <property type="term" value="C:TAT protein transport complex"/>
    <property type="evidence" value="ECO:0007669"/>
    <property type="project" value="UniProtKB-UniRule"/>
</dbReference>
<dbReference type="AlphaFoldDB" id="A0A2G6EAP7"/>
<feature type="transmembrane region" description="Helical" evidence="5">
    <location>
        <begin position="219"/>
        <end position="238"/>
    </location>
</feature>
<keyword evidence="5" id="KW-0811">Translocation</keyword>
<dbReference type="PANTHER" id="PTHR30371:SF0">
    <property type="entry name" value="SEC-INDEPENDENT PROTEIN TRANSLOCASE PROTEIN TATC, CHLOROPLASTIC-RELATED"/>
    <property type="match status" value="1"/>
</dbReference>
<dbReference type="GO" id="GO:0065002">
    <property type="term" value="P:intracellular protein transmembrane transport"/>
    <property type="evidence" value="ECO:0007669"/>
    <property type="project" value="TreeGrafter"/>
</dbReference>
<organism evidence="6 7">
    <name type="scientific">candidate division KSB3 bacterium</name>
    <dbReference type="NCBI Taxonomy" id="2044937"/>
    <lineage>
        <taxon>Bacteria</taxon>
        <taxon>candidate division KSB3</taxon>
    </lineage>
</organism>
<evidence type="ECO:0000256" key="3">
    <source>
        <dbReference type="ARBA" id="ARBA00022989"/>
    </source>
</evidence>
<comment type="similarity">
    <text evidence="5">Belongs to the TatC family.</text>
</comment>
<evidence type="ECO:0000256" key="1">
    <source>
        <dbReference type="ARBA" id="ARBA00004141"/>
    </source>
</evidence>
<name>A0A2G6EAP7_9BACT</name>
<comment type="caution">
    <text evidence="6">The sequence shown here is derived from an EMBL/GenBank/DDBJ whole genome shotgun (WGS) entry which is preliminary data.</text>
</comment>
<feature type="transmembrane region" description="Helical" evidence="5">
    <location>
        <begin position="27"/>
        <end position="52"/>
    </location>
</feature>
<feature type="transmembrane region" description="Helical" evidence="5">
    <location>
        <begin position="107"/>
        <end position="130"/>
    </location>
</feature>
<dbReference type="PANTHER" id="PTHR30371">
    <property type="entry name" value="SEC-INDEPENDENT PROTEIN TRANSLOCASE PROTEIN TATC"/>
    <property type="match status" value="1"/>
</dbReference>
<dbReference type="GO" id="GO:0009977">
    <property type="term" value="F:proton motive force dependent protein transmembrane transporter activity"/>
    <property type="evidence" value="ECO:0007669"/>
    <property type="project" value="TreeGrafter"/>
</dbReference>
<keyword evidence="3 5" id="KW-1133">Transmembrane helix</keyword>
<evidence type="ECO:0000256" key="2">
    <source>
        <dbReference type="ARBA" id="ARBA00022692"/>
    </source>
</evidence>
<sequence length="247" mass="27053">MKWTWTQAGGEKKMPLTGHLEELRSRIAIALATVGGSCLALYPLSNNLLLLVRSPITEQLYMLAPAEAFVVHLKLTIFGAVVISSPMTLYQIWAFTAPALYENEKRYALPFVVTATIFFLLGGLFAYTVILPFGLRFLLGFSESLIEPVISVSAYVSFVTKTILAFGAVFELPVIVVFLSRMGIVSPGMLRSFRKYAIVAAFVLGAILTPPDIFTQALLAGPLIVLYEISIWACAIVSKKFGHSHDS</sequence>
<keyword evidence="5" id="KW-1003">Cell membrane</keyword>
<dbReference type="Pfam" id="PF00902">
    <property type="entry name" value="TatC"/>
    <property type="match status" value="1"/>
</dbReference>
<protein>
    <recommendedName>
        <fullName evidence="5">Sec-independent protein translocase protein TatC</fullName>
    </recommendedName>
</protein>
<keyword evidence="5" id="KW-0813">Transport</keyword>
<dbReference type="EMBL" id="PDPS01000021">
    <property type="protein sequence ID" value="PID58828.1"/>
    <property type="molecule type" value="Genomic_DNA"/>
</dbReference>
<dbReference type="Proteomes" id="UP000229740">
    <property type="component" value="Unassembled WGS sequence"/>
</dbReference>
<feature type="transmembrane region" description="Helical" evidence="5">
    <location>
        <begin position="73"/>
        <end position="95"/>
    </location>
</feature>
<comment type="subcellular location">
    <subcellularLocation>
        <location evidence="5">Cell membrane</location>
        <topology evidence="5">Multi-pass membrane protein</topology>
    </subcellularLocation>
    <subcellularLocation>
        <location evidence="1">Membrane</location>
        <topology evidence="1">Multi-pass membrane protein</topology>
    </subcellularLocation>
</comment>
<dbReference type="PRINTS" id="PR01840">
    <property type="entry name" value="TATCFAMILY"/>
</dbReference>
<dbReference type="HAMAP" id="MF_00902">
    <property type="entry name" value="TatC"/>
    <property type="match status" value="1"/>
</dbReference>
<keyword evidence="2 5" id="KW-0812">Transmembrane</keyword>
<keyword evidence="4 5" id="KW-0472">Membrane</keyword>
<proteinExistence type="inferred from homology"/>